<dbReference type="PANTHER" id="PTHR36510:SF1">
    <property type="entry name" value="GLUTAMATE--CYSTEINE LIGASE 2-RELATED"/>
    <property type="match status" value="1"/>
</dbReference>
<dbReference type="GO" id="GO:0005524">
    <property type="term" value="F:ATP binding"/>
    <property type="evidence" value="ECO:0007669"/>
    <property type="project" value="UniProtKB-KW"/>
</dbReference>
<keyword evidence="2 4" id="KW-0547">Nucleotide-binding</keyword>
<dbReference type="GO" id="GO:0004357">
    <property type="term" value="F:glutamate-cysteine ligase activity"/>
    <property type="evidence" value="ECO:0007669"/>
    <property type="project" value="UniProtKB-EC"/>
</dbReference>
<dbReference type="GO" id="GO:0042398">
    <property type="term" value="P:modified amino acid biosynthetic process"/>
    <property type="evidence" value="ECO:0007669"/>
    <property type="project" value="InterPro"/>
</dbReference>
<dbReference type="OrthoDB" id="9769628at2"/>
<dbReference type="NCBIfam" id="NF010039">
    <property type="entry name" value="PRK13515.1"/>
    <property type="match status" value="1"/>
</dbReference>
<evidence type="ECO:0000313" key="6">
    <source>
        <dbReference type="Proteomes" id="UP000198922"/>
    </source>
</evidence>
<dbReference type="InterPro" id="IPR011793">
    <property type="entry name" value="YbdK"/>
</dbReference>
<reference evidence="6" key="1">
    <citation type="submission" date="2016-10" db="EMBL/GenBank/DDBJ databases">
        <authorList>
            <person name="Varghese N."/>
            <person name="Submissions S."/>
        </authorList>
    </citation>
    <scope>NUCLEOTIDE SEQUENCE [LARGE SCALE GENOMIC DNA]</scope>
    <source>
        <strain evidence="6">DSM 21424</strain>
    </source>
</reference>
<dbReference type="EC" id="6.3.2.2" evidence="4"/>
<sequence length="383" mass="42717">MSDPTFSLGIEEEYLVVDATTMDLAAVPDTMLEAARRRLGDHVSPEFRDCQIEIGTSVAADIDEARADLAHLRGGLAELAEERGLALVAVSCHPWADPESRGTGHGARYDKIAEDIGGIARRLMTCGMHVHVGLGEDHDLRADLMQQTVFFLPFVLALSASSPYWRGEDTQLSSWRLNVFDQTPRSGLPPRIDSWAEYRKMVETLVGTGIIEDASKIWWDLRPSEAWPTLETRIADVMPRMEEALSVAAFVQSTIRMLYRLKTRNQRWRTYERFLIGENRWRAQRYGTEGTLIDLGRNRLAPLRELLGELVEMMSEDADALGCLDELRGCMTIAERGNSAARQRAVFAAAREAGAEPREALREVLRGAAEEFREGVGGNSRAG</sequence>
<evidence type="ECO:0000313" key="5">
    <source>
        <dbReference type="EMBL" id="SDE93550.1"/>
    </source>
</evidence>
<proteinExistence type="inferred from homology"/>
<organism evidence="5 6">
    <name type="scientific">Limimaricola pyoseonensis</name>
    <dbReference type="NCBI Taxonomy" id="521013"/>
    <lineage>
        <taxon>Bacteria</taxon>
        <taxon>Pseudomonadati</taxon>
        <taxon>Pseudomonadota</taxon>
        <taxon>Alphaproteobacteria</taxon>
        <taxon>Rhodobacterales</taxon>
        <taxon>Paracoccaceae</taxon>
        <taxon>Limimaricola</taxon>
    </lineage>
</organism>
<dbReference type="InterPro" id="IPR014746">
    <property type="entry name" value="Gln_synth/guanido_kin_cat_dom"/>
</dbReference>
<keyword evidence="1 4" id="KW-0436">Ligase</keyword>
<dbReference type="Proteomes" id="UP000198922">
    <property type="component" value="Unassembled WGS sequence"/>
</dbReference>
<comment type="similarity">
    <text evidence="4">Belongs to the glutamate--cysteine ligase type 2 family. YbdK subfamily.</text>
</comment>
<comment type="catalytic activity">
    <reaction evidence="4">
        <text>L-cysteine + L-glutamate + ATP = gamma-L-glutamyl-L-cysteine + ADP + phosphate + H(+)</text>
        <dbReference type="Rhea" id="RHEA:13285"/>
        <dbReference type="ChEBI" id="CHEBI:15378"/>
        <dbReference type="ChEBI" id="CHEBI:29985"/>
        <dbReference type="ChEBI" id="CHEBI:30616"/>
        <dbReference type="ChEBI" id="CHEBI:35235"/>
        <dbReference type="ChEBI" id="CHEBI:43474"/>
        <dbReference type="ChEBI" id="CHEBI:58173"/>
        <dbReference type="ChEBI" id="CHEBI:456216"/>
        <dbReference type="EC" id="6.3.2.2"/>
    </reaction>
</comment>
<dbReference type="InterPro" id="IPR006336">
    <property type="entry name" value="GCS2"/>
</dbReference>
<dbReference type="PANTHER" id="PTHR36510">
    <property type="entry name" value="GLUTAMATE--CYSTEINE LIGASE 2-RELATED"/>
    <property type="match status" value="1"/>
</dbReference>
<comment type="function">
    <text evidence="4">ATP-dependent carboxylate-amine ligase which exhibits weak glutamate--cysteine ligase activity.</text>
</comment>
<dbReference type="Pfam" id="PF04107">
    <property type="entry name" value="GCS2"/>
    <property type="match status" value="1"/>
</dbReference>
<evidence type="ECO:0000256" key="1">
    <source>
        <dbReference type="ARBA" id="ARBA00022598"/>
    </source>
</evidence>
<dbReference type="NCBIfam" id="TIGR02050">
    <property type="entry name" value="gshA_cyan_rel"/>
    <property type="match status" value="1"/>
</dbReference>
<evidence type="ECO:0000256" key="2">
    <source>
        <dbReference type="ARBA" id="ARBA00022741"/>
    </source>
</evidence>
<dbReference type="InterPro" id="IPR050141">
    <property type="entry name" value="GCL_type2/YbdK_subfam"/>
</dbReference>
<keyword evidence="3 4" id="KW-0067">ATP-binding</keyword>
<dbReference type="SUPFAM" id="SSF55931">
    <property type="entry name" value="Glutamine synthetase/guanido kinase"/>
    <property type="match status" value="1"/>
</dbReference>
<dbReference type="EMBL" id="FNAT01000005">
    <property type="protein sequence ID" value="SDE93550.1"/>
    <property type="molecule type" value="Genomic_DNA"/>
</dbReference>
<dbReference type="STRING" id="521013.SAMN04488567_3000"/>
<evidence type="ECO:0000256" key="3">
    <source>
        <dbReference type="ARBA" id="ARBA00022840"/>
    </source>
</evidence>
<dbReference type="HAMAP" id="MF_01609">
    <property type="entry name" value="Glu_cys_ligase_2"/>
    <property type="match status" value="1"/>
</dbReference>
<name>A0A1G7GZE2_9RHOB</name>
<dbReference type="RefSeq" id="WP_090113333.1">
    <property type="nucleotide sequence ID" value="NZ_FNAT01000005.1"/>
</dbReference>
<gene>
    <name evidence="5" type="ORF">SAMN04488567_3000</name>
</gene>
<keyword evidence="6" id="KW-1185">Reference proteome</keyword>
<accession>A0A1G7GZE2</accession>
<dbReference type="Gene3D" id="3.30.590.20">
    <property type="match status" value="1"/>
</dbReference>
<evidence type="ECO:0000256" key="4">
    <source>
        <dbReference type="HAMAP-Rule" id="MF_01609"/>
    </source>
</evidence>
<dbReference type="AlphaFoldDB" id="A0A1G7GZE2"/>
<protein>
    <recommendedName>
        <fullName evidence="4">Putative glutamate--cysteine ligase 2</fullName>
        <ecNumber evidence="4">6.3.2.2</ecNumber>
    </recommendedName>
    <alternativeName>
        <fullName evidence="4">Gamma-glutamylcysteine synthetase 2</fullName>
        <shortName evidence="4">GCS 2</shortName>
        <shortName evidence="4">Gamma-GCS 2</shortName>
    </alternativeName>
</protein>